<dbReference type="EMBL" id="JABFJV010000028">
    <property type="protein sequence ID" value="NOK33065.1"/>
    <property type="molecule type" value="Genomic_DNA"/>
</dbReference>
<dbReference type="RefSeq" id="WP_171433654.1">
    <property type="nucleotide sequence ID" value="NZ_JABFJV010000028.1"/>
</dbReference>
<sequence>MSHYVPPLQLHIVSSKGFTAGTGYSLLLQQWFSGDERMFAVPEPNIPLYVWTTDKAGALPPDIVWTEARRTALILLVDDTFVADPRWKAWAQRQADVRRPEDLFLTVAFTGNFRNGGPAFQSQNAVRLDLRSSKDHDEDLRLFVTHSLVRWFQSRPGEKPRAAQLFISHAKAKLGTVGGRDLAMKLKAFIDSNPAGEVFFDEVDIGGGEDFAGTLESFVKDSAVIVLLTDAFSSRFWCGWEVATAKEFHRPVVVVNALEQGEVSSLSYVGKTPTIRWNAETSTAQDDARMHRRIVAAALVEQLRLAYDALQLEAIRHLAFPSGADVAIAARPPELATLPAPKTAQAPFILLHSDPPLPSYELRLMQRQRPDLTFASSAQALSGCYAGTRPLKGCRIAVSISDSPDRDARGFTQNTQERLWTRLATHLLTAGAEFAYGGDLRKGGYTEQLIDLARSTADAGQPLSVGIIQWYAGWPISATVDTSQRAALPSAITPHWGEIPTEVAATADARWPAGDLVPEHHFAWTLGMRAMRREMAKDCHARILIGGNFRAVSPWPGLLEEFETFIDKPLYLMGAFGGTTQLLIDVLQGKPTPVEFSAAFQDEGSKRAPLREYYEQRMGPVEWDARVERIRKLGVAGLDNGLTQEENERLFVTRSLTEMISLVLKGLRSRLGPKP</sequence>
<accession>A0A7Y4NPZ7</accession>
<comment type="caution">
    <text evidence="1">The sequence shown here is derived from an EMBL/GenBank/DDBJ whole genome shotgun (WGS) entry which is preliminary data.</text>
</comment>
<proteinExistence type="predicted"/>
<dbReference type="InterPro" id="IPR041160">
    <property type="entry name" value="LD_cluster2"/>
</dbReference>
<evidence type="ECO:0000313" key="1">
    <source>
        <dbReference type="EMBL" id="NOK33065.1"/>
    </source>
</evidence>
<keyword evidence="2" id="KW-1185">Reference proteome</keyword>
<dbReference type="AlphaFoldDB" id="A0A7Y4NPZ7"/>
<protein>
    <recommendedName>
        <fullName evidence="3">TIR domain-containing protein</fullName>
    </recommendedName>
</protein>
<evidence type="ECO:0000313" key="2">
    <source>
        <dbReference type="Proteomes" id="UP000563426"/>
    </source>
</evidence>
<dbReference type="SUPFAM" id="SSF52200">
    <property type="entry name" value="Toll/Interleukin receptor TIR domain"/>
    <property type="match status" value="1"/>
</dbReference>
<dbReference type="InterPro" id="IPR035897">
    <property type="entry name" value="Toll_tir_struct_dom_sf"/>
</dbReference>
<evidence type="ECO:0008006" key="3">
    <source>
        <dbReference type="Google" id="ProtNLM"/>
    </source>
</evidence>
<dbReference type="Pfam" id="PF18163">
    <property type="entry name" value="LD_cluster2"/>
    <property type="match status" value="1"/>
</dbReference>
<organism evidence="1 2">
    <name type="scientific">Corallococcus exercitus</name>
    <dbReference type="NCBI Taxonomy" id="2316736"/>
    <lineage>
        <taxon>Bacteria</taxon>
        <taxon>Pseudomonadati</taxon>
        <taxon>Myxococcota</taxon>
        <taxon>Myxococcia</taxon>
        <taxon>Myxococcales</taxon>
        <taxon>Cystobacterineae</taxon>
        <taxon>Myxococcaceae</taxon>
        <taxon>Corallococcus</taxon>
    </lineage>
</organism>
<dbReference type="Gene3D" id="3.40.50.10140">
    <property type="entry name" value="Toll/interleukin-1 receptor homology (TIR) domain"/>
    <property type="match status" value="1"/>
</dbReference>
<dbReference type="Proteomes" id="UP000563426">
    <property type="component" value="Unassembled WGS sequence"/>
</dbReference>
<name>A0A7Y4NPZ7_9BACT</name>
<reference evidence="1 2" key="1">
    <citation type="submission" date="2020-05" db="EMBL/GenBank/DDBJ databases">
        <authorList>
            <person name="Whitworth D."/>
        </authorList>
    </citation>
    <scope>NUCLEOTIDE SEQUENCE [LARGE SCALE GENOMIC DNA]</scope>
    <source>
        <strain evidence="1 2">AB043B</strain>
    </source>
</reference>
<gene>
    <name evidence="1" type="ORF">HMI49_07635</name>
</gene>